<dbReference type="KEGG" id="dmm:dnm_020680"/>
<evidence type="ECO:0000313" key="2">
    <source>
        <dbReference type="Proteomes" id="UP000663722"/>
    </source>
</evidence>
<sequence length="51" mass="5608">MEIETPVYGTVMQNIRHTAYNILITEPFGEAADSGSEKMGILPIPVIFSPE</sequence>
<keyword evidence="2" id="KW-1185">Reference proteome</keyword>
<accession>A0A975BJ64</accession>
<dbReference type="EMBL" id="CP061800">
    <property type="protein sequence ID" value="QTA86050.1"/>
    <property type="molecule type" value="Genomic_DNA"/>
</dbReference>
<dbReference type="Proteomes" id="UP000663722">
    <property type="component" value="Chromosome"/>
</dbReference>
<protein>
    <submittedName>
        <fullName evidence="1">Uncharacterized protein</fullName>
    </submittedName>
</protein>
<evidence type="ECO:0000313" key="1">
    <source>
        <dbReference type="EMBL" id="QTA86050.1"/>
    </source>
</evidence>
<gene>
    <name evidence="1" type="ORF">dnm_020680</name>
</gene>
<dbReference type="AlphaFoldDB" id="A0A975BJ64"/>
<organism evidence="1 2">
    <name type="scientific">Desulfonema magnum</name>
    <dbReference type="NCBI Taxonomy" id="45655"/>
    <lineage>
        <taxon>Bacteria</taxon>
        <taxon>Pseudomonadati</taxon>
        <taxon>Thermodesulfobacteriota</taxon>
        <taxon>Desulfobacteria</taxon>
        <taxon>Desulfobacterales</taxon>
        <taxon>Desulfococcaceae</taxon>
        <taxon>Desulfonema</taxon>
    </lineage>
</organism>
<name>A0A975BJ64_9BACT</name>
<proteinExistence type="predicted"/>
<reference evidence="1" key="1">
    <citation type="journal article" date="2021" name="Microb. Physiol.">
        <title>Proteogenomic Insights into the Physiology of Marine, Sulfate-Reducing, Filamentous Desulfonema limicola and Desulfonema magnum.</title>
        <authorList>
            <person name="Schnaars V."/>
            <person name="Wohlbrand L."/>
            <person name="Scheve S."/>
            <person name="Hinrichs C."/>
            <person name="Reinhardt R."/>
            <person name="Rabus R."/>
        </authorList>
    </citation>
    <scope>NUCLEOTIDE SEQUENCE</scope>
    <source>
        <strain evidence="1">4be13</strain>
    </source>
</reference>